<organism evidence="2 3">
    <name type="scientific">Eragrostis curvula</name>
    <name type="common">weeping love grass</name>
    <dbReference type="NCBI Taxonomy" id="38414"/>
    <lineage>
        <taxon>Eukaryota</taxon>
        <taxon>Viridiplantae</taxon>
        <taxon>Streptophyta</taxon>
        <taxon>Embryophyta</taxon>
        <taxon>Tracheophyta</taxon>
        <taxon>Spermatophyta</taxon>
        <taxon>Magnoliopsida</taxon>
        <taxon>Liliopsida</taxon>
        <taxon>Poales</taxon>
        <taxon>Poaceae</taxon>
        <taxon>PACMAD clade</taxon>
        <taxon>Chloridoideae</taxon>
        <taxon>Eragrostideae</taxon>
        <taxon>Eragrostidinae</taxon>
        <taxon>Eragrostis</taxon>
    </lineage>
</organism>
<dbReference type="Gramene" id="TVU32663">
    <property type="protein sequence ID" value="TVU32663"/>
    <property type="gene ID" value="EJB05_24404"/>
</dbReference>
<proteinExistence type="predicted"/>
<sequence length="263" mass="29146">MVCNPLSPAGNAVVVLPPLPEPQVPDSSPQESFLYYNCEFLPVNGGGDGRSYFCMLIGYSGQQTAVHLYGLQDMSWVSAAVQLPVTPPRMQVMLFDESKFYILVTINKILVCDFPSLSISTMDLPNGVEHYDASHSIMLSRGGGSGIFLIHVKESLLRVFKSDNLGSWFLVRSICLHEVCSNLGVSDWLSLNGQTHGVKIYAVGDNAKFVFLDVFGTIVFLDITSKQADKVYEIQEDEELVDVHALMLTWPPTFPQLKEGYEQ</sequence>
<evidence type="ECO:0000259" key="1">
    <source>
        <dbReference type="Pfam" id="PF23635"/>
    </source>
</evidence>
<gene>
    <name evidence="2" type="ORF">EJB05_24404</name>
</gene>
<evidence type="ECO:0000313" key="3">
    <source>
        <dbReference type="Proteomes" id="UP000324897"/>
    </source>
</evidence>
<keyword evidence="3" id="KW-1185">Reference proteome</keyword>
<reference evidence="2 3" key="1">
    <citation type="journal article" date="2019" name="Sci. Rep.">
        <title>A high-quality genome of Eragrostis curvula grass provides insights into Poaceae evolution and supports new strategies to enhance forage quality.</title>
        <authorList>
            <person name="Carballo J."/>
            <person name="Santos B.A.C.M."/>
            <person name="Zappacosta D."/>
            <person name="Garbus I."/>
            <person name="Selva J.P."/>
            <person name="Gallo C.A."/>
            <person name="Diaz A."/>
            <person name="Albertini E."/>
            <person name="Caccamo M."/>
            <person name="Echenique V."/>
        </authorList>
    </citation>
    <scope>NUCLEOTIDE SEQUENCE [LARGE SCALE GENOMIC DNA]</scope>
    <source>
        <strain evidence="3">cv. Victoria</strain>
        <tissue evidence="2">Leaf</tissue>
    </source>
</reference>
<dbReference type="AlphaFoldDB" id="A0A5J9V9D6"/>
<evidence type="ECO:0000313" key="2">
    <source>
        <dbReference type="EMBL" id="TVU32663.1"/>
    </source>
</evidence>
<comment type="caution">
    <text evidence="2">The sequence shown here is derived from an EMBL/GenBank/DDBJ whole genome shotgun (WGS) entry which is preliminary data.</text>
</comment>
<feature type="domain" description="F-box protein AT5G49610-like beta-propeller" evidence="1">
    <location>
        <begin position="2"/>
        <end position="254"/>
    </location>
</feature>
<dbReference type="EMBL" id="RWGY01000011">
    <property type="protein sequence ID" value="TVU32663.1"/>
    <property type="molecule type" value="Genomic_DNA"/>
</dbReference>
<dbReference type="InterPro" id="IPR056594">
    <property type="entry name" value="AT5G49610-like_b-prop"/>
</dbReference>
<dbReference type="Proteomes" id="UP000324897">
    <property type="component" value="Chromosome 1"/>
</dbReference>
<accession>A0A5J9V9D6</accession>
<protein>
    <recommendedName>
        <fullName evidence="1">F-box protein AT5G49610-like beta-propeller domain-containing protein</fullName>
    </recommendedName>
</protein>
<name>A0A5J9V9D6_9POAL</name>
<dbReference type="Pfam" id="PF23635">
    <property type="entry name" value="Beta-prop_AT5G49610-like"/>
    <property type="match status" value="1"/>
</dbReference>
<dbReference type="PANTHER" id="PTHR33207">
    <property type="entry name" value="F-BOX DOMAIN CONTAINING PROTEIN-RELATED"/>
    <property type="match status" value="1"/>
</dbReference>